<dbReference type="GO" id="GO:0005524">
    <property type="term" value="F:ATP binding"/>
    <property type="evidence" value="ECO:0007669"/>
    <property type="project" value="UniProtKB-KW"/>
</dbReference>
<proteinExistence type="inferred from homology"/>
<dbReference type="GO" id="GO:0035999">
    <property type="term" value="P:tetrahydrofolate interconversion"/>
    <property type="evidence" value="ECO:0007669"/>
    <property type="project" value="TreeGrafter"/>
</dbReference>
<dbReference type="SUPFAM" id="SSF100950">
    <property type="entry name" value="NagB/RpiA/CoA transferase-like"/>
    <property type="match status" value="1"/>
</dbReference>
<comment type="cofactor">
    <cofactor evidence="5">
        <name>Mg(2+)</name>
        <dbReference type="ChEBI" id="CHEBI:18420"/>
    </cofactor>
</comment>
<keyword evidence="6" id="KW-0436">Ligase</keyword>
<dbReference type="PANTHER" id="PTHR23407">
    <property type="entry name" value="ATPASE INHIBITOR/5-FORMYLTETRAHYDROFOLATE CYCLO-LIGASE"/>
    <property type="match status" value="1"/>
</dbReference>
<accession>A0A2N9XGW1</accession>
<evidence type="ECO:0000256" key="1">
    <source>
        <dbReference type="ARBA" id="ARBA00010638"/>
    </source>
</evidence>
<evidence type="ECO:0000256" key="3">
    <source>
        <dbReference type="ARBA" id="ARBA00022840"/>
    </source>
</evidence>
<gene>
    <name evidence="6" type="ORF">BHC46_06805</name>
</gene>
<feature type="binding site" evidence="4">
    <location>
        <begin position="7"/>
        <end position="11"/>
    </location>
    <ligand>
        <name>ATP</name>
        <dbReference type="ChEBI" id="CHEBI:30616"/>
    </ligand>
</feature>
<dbReference type="GO" id="GO:0009396">
    <property type="term" value="P:folic acid-containing compound biosynthetic process"/>
    <property type="evidence" value="ECO:0007669"/>
    <property type="project" value="TreeGrafter"/>
</dbReference>
<dbReference type="InterPro" id="IPR024185">
    <property type="entry name" value="FTHF_cligase-like_sf"/>
</dbReference>
<feature type="binding site" evidence="4">
    <location>
        <position position="56"/>
    </location>
    <ligand>
        <name>substrate</name>
    </ligand>
</feature>
<dbReference type="NCBIfam" id="TIGR02727">
    <property type="entry name" value="MTHFS_bact"/>
    <property type="match status" value="1"/>
</dbReference>
<dbReference type="PIRSF" id="PIRSF006806">
    <property type="entry name" value="FTHF_cligase"/>
    <property type="match status" value="1"/>
</dbReference>
<organism evidence="6 7">
    <name type="scientific">Snodgrassella alvi</name>
    <dbReference type="NCBI Taxonomy" id="1196083"/>
    <lineage>
        <taxon>Bacteria</taxon>
        <taxon>Pseudomonadati</taxon>
        <taxon>Pseudomonadota</taxon>
        <taxon>Betaproteobacteria</taxon>
        <taxon>Neisseriales</taxon>
        <taxon>Neisseriaceae</taxon>
        <taxon>Snodgrassella</taxon>
    </lineage>
</organism>
<dbReference type="EC" id="6.3.3.2" evidence="5"/>
<dbReference type="PANTHER" id="PTHR23407:SF1">
    <property type="entry name" value="5-FORMYLTETRAHYDROFOLATE CYCLO-LIGASE"/>
    <property type="match status" value="1"/>
</dbReference>
<comment type="catalytic activity">
    <reaction evidence="5">
        <text>(6S)-5-formyl-5,6,7,8-tetrahydrofolate + ATP = (6R)-5,10-methenyltetrahydrofolate + ADP + phosphate</text>
        <dbReference type="Rhea" id="RHEA:10488"/>
        <dbReference type="ChEBI" id="CHEBI:30616"/>
        <dbReference type="ChEBI" id="CHEBI:43474"/>
        <dbReference type="ChEBI" id="CHEBI:57455"/>
        <dbReference type="ChEBI" id="CHEBI:57457"/>
        <dbReference type="ChEBI" id="CHEBI:456216"/>
        <dbReference type="EC" id="6.3.3.2"/>
    </reaction>
</comment>
<evidence type="ECO:0000256" key="5">
    <source>
        <dbReference type="RuleBase" id="RU361279"/>
    </source>
</evidence>
<keyword evidence="3 4" id="KW-0067">ATP-binding</keyword>
<comment type="caution">
    <text evidence="6">The sequence shown here is derived from an EMBL/GenBank/DDBJ whole genome shotgun (WGS) entry which is preliminary data.</text>
</comment>
<dbReference type="AlphaFoldDB" id="A0A2N9XGW1"/>
<dbReference type="InterPro" id="IPR037171">
    <property type="entry name" value="NagB/RpiA_transferase-like"/>
</dbReference>
<keyword evidence="2 4" id="KW-0547">Nucleotide-binding</keyword>
<dbReference type="RefSeq" id="WP_100139216.1">
    <property type="nucleotide sequence ID" value="NZ_MEIP01000015.1"/>
</dbReference>
<dbReference type="Gene3D" id="3.40.50.10420">
    <property type="entry name" value="NagB/RpiA/CoA transferase-like"/>
    <property type="match status" value="1"/>
</dbReference>
<sequence>MSIHTDKQQLRHLLRQRRKALSKKTRRLATKKINRLLYPFIRRQKRIAVYWAVGSELSLWSLIVTAQKRGAQVYLPYIESKKRQLWFTPCPRLPRHHATVRYLNLLQQHTGKHKIPQFNGRKIRARYLHTLLVPLLGIDHLGNRLGQGGGYYDATLAKSCQRQPLLVGVGFSCQQVNIIQSENHDINIPIFVSEYGYQYLGGKH</sequence>
<reference evidence="6 7" key="1">
    <citation type="journal article" date="2017" name="MBio">
        <title>Type VI secretion-mediated competition in the bee gut microbiome.</title>
        <authorList>
            <person name="Steele M.I."/>
            <person name="Kwong W.K."/>
            <person name="Powell J.E."/>
            <person name="Whiteley M."/>
            <person name="Moran N.A."/>
        </authorList>
    </citation>
    <scope>NUCLEOTIDE SEQUENCE [LARGE SCALE GENOMIC DNA]</scope>
    <source>
        <strain evidence="6 7">Ruf1-X</strain>
    </source>
</reference>
<dbReference type="Pfam" id="PF01812">
    <property type="entry name" value="5-FTHF_cyc-lig"/>
    <property type="match status" value="1"/>
</dbReference>
<dbReference type="GO" id="GO:0030272">
    <property type="term" value="F:5-formyltetrahydrofolate cyclo-ligase activity"/>
    <property type="evidence" value="ECO:0007669"/>
    <property type="project" value="UniProtKB-EC"/>
</dbReference>
<keyword evidence="5" id="KW-0479">Metal-binding</keyword>
<feature type="binding site" evidence="4">
    <location>
        <begin position="144"/>
        <end position="152"/>
    </location>
    <ligand>
        <name>ATP</name>
        <dbReference type="ChEBI" id="CHEBI:30616"/>
    </ligand>
</feature>
<evidence type="ECO:0000313" key="6">
    <source>
        <dbReference type="EMBL" id="PIT47566.1"/>
    </source>
</evidence>
<dbReference type="InterPro" id="IPR002698">
    <property type="entry name" value="FTHF_cligase"/>
</dbReference>
<dbReference type="Proteomes" id="UP000229970">
    <property type="component" value="Unassembled WGS sequence"/>
</dbReference>
<comment type="similarity">
    <text evidence="1 5">Belongs to the 5-formyltetrahydrofolate cyclo-ligase family.</text>
</comment>
<keyword evidence="5" id="KW-0460">Magnesium</keyword>
<dbReference type="GO" id="GO:0046872">
    <property type="term" value="F:metal ion binding"/>
    <property type="evidence" value="ECO:0007669"/>
    <property type="project" value="UniProtKB-KW"/>
</dbReference>
<dbReference type="EMBL" id="MEIP01000015">
    <property type="protein sequence ID" value="PIT47566.1"/>
    <property type="molecule type" value="Genomic_DNA"/>
</dbReference>
<protein>
    <recommendedName>
        <fullName evidence="5">5-formyltetrahydrofolate cyclo-ligase</fullName>
        <ecNumber evidence="5">6.3.3.2</ecNumber>
    </recommendedName>
</protein>
<name>A0A2N9XGW1_9NEIS</name>
<evidence type="ECO:0000313" key="7">
    <source>
        <dbReference type="Proteomes" id="UP000229970"/>
    </source>
</evidence>
<evidence type="ECO:0000256" key="2">
    <source>
        <dbReference type="ARBA" id="ARBA00022741"/>
    </source>
</evidence>
<evidence type="ECO:0000256" key="4">
    <source>
        <dbReference type="PIRSR" id="PIRSR006806-1"/>
    </source>
</evidence>